<name>A0A397SGY5_9GLOM</name>
<proteinExistence type="predicted"/>
<reference evidence="1 2" key="1">
    <citation type="submission" date="2018-06" db="EMBL/GenBank/DDBJ databases">
        <title>Comparative genomics reveals the genomic features of Rhizophagus irregularis, R. cerebriforme, R. diaphanum and Gigaspora rosea, and their symbiotic lifestyle signature.</title>
        <authorList>
            <person name="Morin E."/>
            <person name="San Clemente H."/>
            <person name="Chen E.C.H."/>
            <person name="De La Providencia I."/>
            <person name="Hainaut M."/>
            <person name="Kuo A."/>
            <person name="Kohler A."/>
            <person name="Murat C."/>
            <person name="Tang N."/>
            <person name="Roy S."/>
            <person name="Loubradou J."/>
            <person name="Henrissat B."/>
            <person name="Grigoriev I.V."/>
            <person name="Corradi N."/>
            <person name="Roux C."/>
            <person name="Martin F.M."/>
        </authorList>
    </citation>
    <scope>NUCLEOTIDE SEQUENCE [LARGE SCALE GENOMIC DNA]</scope>
    <source>
        <strain evidence="1 2">DAOM 227022</strain>
    </source>
</reference>
<dbReference type="EMBL" id="QKYT01000527">
    <property type="protein sequence ID" value="RIA83976.1"/>
    <property type="molecule type" value="Genomic_DNA"/>
</dbReference>
<keyword evidence="2" id="KW-1185">Reference proteome</keyword>
<feature type="non-terminal residue" evidence="1">
    <location>
        <position position="1"/>
    </location>
</feature>
<evidence type="ECO:0000313" key="2">
    <source>
        <dbReference type="Proteomes" id="UP000265703"/>
    </source>
</evidence>
<organism evidence="1 2">
    <name type="scientific">Glomus cerebriforme</name>
    <dbReference type="NCBI Taxonomy" id="658196"/>
    <lineage>
        <taxon>Eukaryota</taxon>
        <taxon>Fungi</taxon>
        <taxon>Fungi incertae sedis</taxon>
        <taxon>Mucoromycota</taxon>
        <taxon>Glomeromycotina</taxon>
        <taxon>Glomeromycetes</taxon>
        <taxon>Glomerales</taxon>
        <taxon>Glomeraceae</taxon>
        <taxon>Glomus</taxon>
    </lineage>
</organism>
<accession>A0A397SGY5</accession>
<protein>
    <submittedName>
        <fullName evidence="1">Uncharacterized protein</fullName>
    </submittedName>
</protein>
<dbReference type="AlphaFoldDB" id="A0A397SGY5"/>
<sequence length="169" mass="19568">EYYCNYLLMTGYICGRTCRWPEGCFEHWKAKPRIPCKVCGKPTSSEPGLCRKHANGYYVTQYINRLRDKANADDLIWIKIDELLLELSANKTEEAGEQKHKFEKQLEEQILEGSHETLLKQEKNNINTTIIVCGLGGYKRIYMFALEDYNQEGAQRQGNKLVILLSERG</sequence>
<comment type="caution">
    <text evidence="1">The sequence shown here is derived from an EMBL/GenBank/DDBJ whole genome shotgun (WGS) entry which is preliminary data.</text>
</comment>
<dbReference type="OrthoDB" id="2416960at2759"/>
<dbReference type="Proteomes" id="UP000265703">
    <property type="component" value="Unassembled WGS sequence"/>
</dbReference>
<evidence type="ECO:0000313" key="1">
    <source>
        <dbReference type="EMBL" id="RIA83976.1"/>
    </source>
</evidence>
<gene>
    <name evidence="1" type="ORF">C1645_742672</name>
</gene>